<dbReference type="Gene3D" id="3.90.220.20">
    <property type="entry name" value="DNA methylase specificity domains"/>
    <property type="match status" value="1"/>
</dbReference>
<dbReference type="AlphaFoldDB" id="A0A855GRG9"/>
<comment type="similarity">
    <text evidence="1">Belongs to the type-I restriction system S methylase family.</text>
</comment>
<keyword evidence="3" id="KW-0238">DNA-binding</keyword>
<reference evidence="5 6" key="1">
    <citation type="submission" date="2017-12" db="EMBL/GenBank/DDBJ databases">
        <title>Genomics of Macrococcus caseolyticus.</title>
        <authorList>
            <person name="MacFadyen A.C."/>
            <person name="Paterson G.K."/>
        </authorList>
    </citation>
    <scope>NUCLEOTIDE SEQUENCE [LARGE SCALE GENOMIC DNA]</scope>
    <source>
        <strain evidence="5 6">5788_EF188</strain>
    </source>
</reference>
<dbReference type="SUPFAM" id="SSF116734">
    <property type="entry name" value="DNA methylase specificity domain"/>
    <property type="match status" value="1"/>
</dbReference>
<evidence type="ECO:0000313" key="5">
    <source>
        <dbReference type="EMBL" id="PKE26836.1"/>
    </source>
</evidence>
<dbReference type="InterPro" id="IPR044946">
    <property type="entry name" value="Restrct_endonuc_typeI_TRD_sf"/>
</dbReference>
<dbReference type="InterPro" id="IPR052021">
    <property type="entry name" value="Type-I_RS_S_subunit"/>
</dbReference>
<evidence type="ECO:0000256" key="1">
    <source>
        <dbReference type="ARBA" id="ARBA00010923"/>
    </source>
</evidence>
<dbReference type="Gene3D" id="1.10.287.1120">
    <property type="entry name" value="Bipartite methylase S protein"/>
    <property type="match status" value="1"/>
</dbReference>
<protein>
    <recommendedName>
        <fullName evidence="4">Type I restriction modification DNA specificity domain-containing protein</fullName>
    </recommendedName>
</protein>
<dbReference type="RefSeq" id="WP_101144092.1">
    <property type="nucleotide sequence ID" value="NZ_PIWP01000004.1"/>
</dbReference>
<keyword evidence="2" id="KW-0680">Restriction system</keyword>
<dbReference type="Proteomes" id="UP000233482">
    <property type="component" value="Unassembled WGS sequence"/>
</dbReference>
<dbReference type="PANTHER" id="PTHR30408:SF12">
    <property type="entry name" value="TYPE I RESTRICTION ENZYME MJAVIII SPECIFICITY SUBUNIT"/>
    <property type="match status" value="1"/>
</dbReference>
<dbReference type="Pfam" id="PF01420">
    <property type="entry name" value="Methylase_S"/>
    <property type="match status" value="1"/>
</dbReference>
<dbReference type="GO" id="GO:0003677">
    <property type="term" value="F:DNA binding"/>
    <property type="evidence" value="ECO:0007669"/>
    <property type="project" value="UniProtKB-KW"/>
</dbReference>
<sequence length="218" mass="25296">MFMDNLFIQKEQNIPCFNLSENTSVWKSVKLKEIGDTFTGLSGKNKDDFGHGDAWYITYMNVFSNPISNFNDKEKIEIDIKQNEVKYGDIFFTTSSETPNEVGMSSVWLGDDANIYLNSFCFGFRPKVELDPYFIAYLLRSKEVRMKISKLAQGISRYNISKTKMMEIEINIPDIKTQNEVGRILKELHEKKQITEKQIEKAKIIKKAFLQKLFPKGD</sequence>
<organism evidence="5 6">
    <name type="scientific">Macrococcoides caseolyticum</name>
    <dbReference type="NCBI Taxonomy" id="69966"/>
    <lineage>
        <taxon>Bacteria</taxon>
        <taxon>Bacillati</taxon>
        <taxon>Bacillota</taxon>
        <taxon>Bacilli</taxon>
        <taxon>Bacillales</taxon>
        <taxon>Staphylococcaceae</taxon>
        <taxon>Macrococcoides</taxon>
    </lineage>
</organism>
<evidence type="ECO:0000313" key="6">
    <source>
        <dbReference type="Proteomes" id="UP000233482"/>
    </source>
</evidence>
<gene>
    <name evidence="5" type="ORF">CW686_02650</name>
</gene>
<name>A0A855GRG9_9STAP</name>
<dbReference type="InterPro" id="IPR000055">
    <property type="entry name" value="Restrct_endonuc_typeI_TRD"/>
</dbReference>
<proteinExistence type="inferred from homology"/>
<evidence type="ECO:0000256" key="2">
    <source>
        <dbReference type="ARBA" id="ARBA00022747"/>
    </source>
</evidence>
<comment type="caution">
    <text evidence="5">The sequence shown here is derived from an EMBL/GenBank/DDBJ whole genome shotgun (WGS) entry which is preliminary data.</text>
</comment>
<dbReference type="EMBL" id="PIXC01000004">
    <property type="protein sequence ID" value="PKE26836.1"/>
    <property type="molecule type" value="Genomic_DNA"/>
</dbReference>
<dbReference type="CDD" id="cd17252">
    <property type="entry name" value="RMtype1_S_EcoKI-TRD1-CR1_like"/>
    <property type="match status" value="1"/>
</dbReference>
<evidence type="ECO:0000259" key="4">
    <source>
        <dbReference type="Pfam" id="PF01420"/>
    </source>
</evidence>
<dbReference type="PANTHER" id="PTHR30408">
    <property type="entry name" value="TYPE-1 RESTRICTION ENZYME ECOKI SPECIFICITY PROTEIN"/>
    <property type="match status" value="1"/>
</dbReference>
<dbReference type="GO" id="GO:0009307">
    <property type="term" value="P:DNA restriction-modification system"/>
    <property type="evidence" value="ECO:0007669"/>
    <property type="project" value="UniProtKB-KW"/>
</dbReference>
<accession>A0A855GRG9</accession>
<evidence type="ECO:0000256" key="3">
    <source>
        <dbReference type="ARBA" id="ARBA00023125"/>
    </source>
</evidence>
<feature type="domain" description="Type I restriction modification DNA specificity" evidence="4">
    <location>
        <begin position="26"/>
        <end position="201"/>
    </location>
</feature>